<gene>
    <name evidence="7" type="ORF">AMD00_03110</name>
</gene>
<dbReference type="InterPro" id="IPR051611">
    <property type="entry name" value="ECF_transporter_component"/>
</dbReference>
<evidence type="ECO:0000256" key="6">
    <source>
        <dbReference type="SAM" id="Phobius"/>
    </source>
</evidence>
<dbReference type="InterPro" id="IPR003339">
    <property type="entry name" value="ABC/ECF_trnsptr_transmembrane"/>
</dbReference>
<dbReference type="Proteomes" id="UP000036867">
    <property type="component" value="Unassembled WGS sequence"/>
</dbReference>
<evidence type="ECO:0000256" key="3">
    <source>
        <dbReference type="ARBA" id="ARBA00022692"/>
    </source>
</evidence>
<keyword evidence="5 6" id="KW-0472">Membrane</keyword>
<evidence type="ECO:0000313" key="8">
    <source>
        <dbReference type="Proteomes" id="UP000036867"/>
    </source>
</evidence>
<keyword evidence="8" id="KW-1185">Reference proteome</keyword>
<dbReference type="STRING" id="263475.AMD00_03110"/>
<evidence type="ECO:0000256" key="1">
    <source>
        <dbReference type="ARBA" id="ARBA00004141"/>
    </source>
</evidence>
<protein>
    <recommendedName>
        <fullName evidence="9">Energy-coupling factor transporter transmembrane protein EcfT</fullName>
    </recommendedName>
</protein>
<comment type="subcellular location">
    <subcellularLocation>
        <location evidence="1">Membrane</location>
        <topology evidence="1">Multi-pass membrane protein</topology>
    </subcellularLocation>
</comment>
<feature type="transmembrane region" description="Helical" evidence="6">
    <location>
        <begin position="107"/>
        <end position="129"/>
    </location>
</feature>
<proteinExistence type="predicted"/>
<dbReference type="CDD" id="cd16914">
    <property type="entry name" value="EcfT"/>
    <property type="match status" value="1"/>
</dbReference>
<sequence>MIENVLIGQFIDASSIFHRLDPRSKLISLFCIIIAFLLIDNISGYILASLLVVGCITLSQIPLRFFLKGLKPILIILAFTVFYHILFTKGENLLFQYSILSIYKESIIEGFSIVLRIFLLVLITSLLTLTTKPLDLAHGFEILCKPLKRLRFPVEQFSLMLAITLRFIPTIVMELDKIIEAQKARGVNFEDKSFVKKVLSYIPIIIPLLFTSIQRAENLANAIDARAYGDGSGRTRYKVLHFENRDYQVIGISLLVVGVFFLLRMVGG</sequence>
<dbReference type="EMBL" id="LILB01000001">
    <property type="protein sequence ID" value="KOO51479.1"/>
    <property type="molecule type" value="Genomic_DNA"/>
</dbReference>
<keyword evidence="2" id="KW-1003">Cell membrane</keyword>
<evidence type="ECO:0008006" key="9">
    <source>
        <dbReference type="Google" id="ProtNLM"/>
    </source>
</evidence>
<dbReference type="Pfam" id="PF02361">
    <property type="entry name" value="CbiQ"/>
    <property type="match status" value="1"/>
</dbReference>
<dbReference type="GeneID" id="301135099"/>
<organism evidence="7 8">
    <name type="scientific">Viridibacillus arvi</name>
    <dbReference type="NCBI Taxonomy" id="263475"/>
    <lineage>
        <taxon>Bacteria</taxon>
        <taxon>Bacillati</taxon>
        <taxon>Bacillota</taxon>
        <taxon>Bacilli</taxon>
        <taxon>Bacillales</taxon>
        <taxon>Caryophanaceae</taxon>
        <taxon>Viridibacillus</taxon>
    </lineage>
</organism>
<evidence type="ECO:0000256" key="5">
    <source>
        <dbReference type="ARBA" id="ARBA00023136"/>
    </source>
</evidence>
<dbReference type="PANTHER" id="PTHR34857:SF2">
    <property type="entry name" value="SLL0384 PROTEIN"/>
    <property type="match status" value="1"/>
</dbReference>
<feature type="transmembrane region" description="Helical" evidence="6">
    <location>
        <begin position="26"/>
        <end position="59"/>
    </location>
</feature>
<dbReference type="PANTHER" id="PTHR34857">
    <property type="entry name" value="SLL0384 PROTEIN"/>
    <property type="match status" value="1"/>
</dbReference>
<keyword evidence="3 6" id="KW-0812">Transmembrane</keyword>
<accession>A0A0M0LKC1</accession>
<comment type="caution">
    <text evidence="7">The sequence shown here is derived from an EMBL/GenBank/DDBJ whole genome shotgun (WGS) entry which is preliminary data.</text>
</comment>
<dbReference type="OrthoDB" id="8075495at2"/>
<evidence type="ECO:0000313" key="7">
    <source>
        <dbReference type="EMBL" id="KOO51479.1"/>
    </source>
</evidence>
<dbReference type="AlphaFoldDB" id="A0A0M0LKC1"/>
<feature type="transmembrane region" description="Helical" evidence="6">
    <location>
        <begin position="247"/>
        <end position="266"/>
    </location>
</feature>
<dbReference type="GO" id="GO:0005886">
    <property type="term" value="C:plasma membrane"/>
    <property type="evidence" value="ECO:0007669"/>
    <property type="project" value="UniProtKB-ARBA"/>
</dbReference>
<dbReference type="PATRIC" id="fig|263475.3.peg.986"/>
<dbReference type="RefSeq" id="WP_053415620.1">
    <property type="nucleotide sequence ID" value="NZ_LILB01000001.1"/>
</dbReference>
<keyword evidence="4 6" id="KW-1133">Transmembrane helix</keyword>
<evidence type="ECO:0000256" key="4">
    <source>
        <dbReference type="ARBA" id="ARBA00022989"/>
    </source>
</evidence>
<evidence type="ECO:0000256" key="2">
    <source>
        <dbReference type="ARBA" id="ARBA00022475"/>
    </source>
</evidence>
<reference evidence="8" key="1">
    <citation type="submission" date="2015-08" db="EMBL/GenBank/DDBJ databases">
        <title>Fjat-10028 dsm 16317.</title>
        <authorList>
            <person name="Liu B."/>
            <person name="Wang J."/>
            <person name="Zhu Y."/>
            <person name="Liu G."/>
            <person name="Chen Q."/>
            <person name="Chen Z."/>
            <person name="Lan J."/>
            <person name="Che J."/>
            <person name="Ge C."/>
            <person name="Shi H."/>
            <person name="Pan Z."/>
            <person name="Liu X."/>
        </authorList>
    </citation>
    <scope>NUCLEOTIDE SEQUENCE [LARGE SCALE GENOMIC DNA]</scope>
    <source>
        <strain evidence="8">DSM 16317</strain>
    </source>
</reference>
<name>A0A0M0LKC1_9BACL</name>
<feature type="transmembrane region" description="Helical" evidence="6">
    <location>
        <begin position="65"/>
        <end position="86"/>
    </location>
</feature>